<protein>
    <submittedName>
        <fullName evidence="1">Uncharacterized protein</fullName>
    </submittedName>
</protein>
<keyword evidence="2" id="KW-1185">Reference proteome</keyword>
<name>A0ABT6FZ72_9FLAO</name>
<reference evidence="1 2" key="1">
    <citation type="submission" date="2023-03" db="EMBL/GenBank/DDBJ databases">
        <title>Strain YYF002 represents a novel species in the genus Winogradskyella isolated from seawater.</title>
        <authorList>
            <person name="Fu Z.-Y."/>
        </authorList>
    </citation>
    <scope>NUCLEOTIDE SEQUENCE [LARGE SCALE GENOMIC DNA]</scope>
    <source>
        <strain evidence="1 2">YYF002</strain>
    </source>
</reference>
<dbReference type="Proteomes" id="UP001529085">
    <property type="component" value="Unassembled WGS sequence"/>
</dbReference>
<accession>A0ABT6FZ72</accession>
<organism evidence="1 2">
    <name type="scientific">Winogradskyella marincola</name>
    <dbReference type="NCBI Taxonomy" id="3037795"/>
    <lineage>
        <taxon>Bacteria</taxon>
        <taxon>Pseudomonadati</taxon>
        <taxon>Bacteroidota</taxon>
        <taxon>Flavobacteriia</taxon>
        <taxon>Flavobacteriales</taxon>
        <taxon>Flavobacteriaceae</taxon>
        <taxon>Winogradskyella</taxon>
    </lineage>
</organism>
<dbReference type="RefSeq" id="WP_278004548.1">
    <property type="nucleotide sequence ID" value="NZ_JARSBN010000002.1"/>
</dbReference>
<proteinExistence type="predicted"/>
<dbReference type="EMBL" id="JARSBN010000002">
    <property type="protein sequence ID" value="MDG4715081.1"/>
    <property type="molecule type" value="Genomic_DNA"/>
</dbReference>
<sequence length="175" mass="19972">MRTGFLLLNACFLLFINCKDGKPSSEQNAEESANTQQVITAKTIEGFKYTDYVLSSRGENAVADWDKYQELAIQVNYLKKADLSFFNGDKALLKGFIDTLKLKTPSILRSNPVISRTAIIETSILRLNENLTLDNIDNQLKLESVKEVLVAFANLNYQINKKLERDFYEKIKSEY</sequence>
<evidence type="ECO:0000313" key="2">
    <source>
        <dbReference type="Proteomes" id="UP001529085"/>
    </source>
</evidence>
<comment type="caution">
    <text evidence="1">The sequence shown here is derived from an EMBL/GenBank/DDBJ whole genome shotgun (WGS) entry which is preliminary data.</text>
</comment>
<evidence type="ECO:0000313" key="1">
    <source>
        <dbReference type="EMBL" id="MDG4715081.1"/>
    </source>
</evidence>
<gene>
    <name evidence="1" type="ORF">P7122_04305</name>
</gene>